<comment type="caution">
    <text evidence="2">The sequence shown here is derived from an EMBL/GenBank/DDBJ whole genome shotgun (WGS) entry which is preliminary data.</text>
</comment>
<proteinExistence type="predicted"/>
<sequence>MMDALEMGTSVQKVDELSSDMKVVELKDLGVVTKLLRIVFDYNAEPGSVLDQECVIEAMLEKFGLSESVPVRVPIGGEDDGDGDAGSALLPSEGSGTPQSPTVHMFQSMMGSLLWISRCTRPYIADTERPKVRMRPERRRLELN</sequence>
<organism evidence="2 3">
    <name type="scientific">Peronospora matthiolae</name>
    <dbReference type="NCBI Taxonomy" id="2874970"/>
    <lineage>
        <taxon>Eukaryota</taxon>
        <taxon>Sar</taxon>
        <taxon>Stramenopiles</taxon>
        <taxon>Oomycota</taxon>
        <taxon>Peronosporomycetes</taxon>
        <taxon>Peronosporales</taxon>
        <taxon>Peronosporaceae</taxon>
        <taxon>Peronospora</taxon>
    </lineage>
</organism>
<reference evidence="2" key="1">
    <citation type="submission" date="2024-01" db="EMBL/GenBank/DDBJ databases">
        <authorList>
            <person name="Webb A."/>
        </authorList>
    </citation>
    <scope>NUCLEOTIDE SEQUENCE</scope>
    <source>
        <strain evidence="2">Pm1</strain>
    </source>
</reference>
<evidence type="ECO:0000313" key="2">
    <source>
        <dbReference type="EMBL" id="CAK7925534.1"/>
    </source>
</evidence>
<protein>
    <submittedName>
        <fullName evidence="2">Uncharacterized protein</fullName>
    </submittedName>
</protein>
<feature type="region of interest" description="Disordered" evidence="1">
    <location>
        <begin position="75"/>
        <end position="101"/>
    </location>
</feature>
<gene>
    <name evidence="2" type="ORF">PM001_LOCUS10684</name>
</gene>
<dbReference type="Proteomes" id="UP001162060">
    <property type="component" value="Unassembled WGS sequence"/>
</dbReference>
<evidence type="ECO:0000313" key="3">
    <source>
        <dbReference type="Proteomes" id="UP001162060"/>
    </source>
</evidence>
<dbReference type="EMBL" id="CAKLBY020000087">
    <property type="protein sequence ID" value="CAK7925534.1"/>
    <property type="molecule type" value="Genomic_DNA"/>
</dbReference>
<evidence type="ECO:0000256" key="1">
    <source>
        <dbReference type="SAM" id="MobiDB-lite"/>
    </source>
</evidence>
<name>A0AAV1TSX9_9STRA</name>
<accession>A0AAV1TSX9</accession>
<dbReference type="AlphaFoldDB" id="A0AAV1TSX9"/>